<accession>A0A0D6JGA2</accession>
<sequence>MRYVRSKTAMISTLCQNRRAKREGPVCWKKGVAVACSLVLFPVSLFAESSGTKLGILTTNPGVSMADAVASIGQVTFRDCPDACPEMVVVPQGSFAMGSPAKKREALNSELGEFFANEGPRKVVTIAKPFAVGVFEVTWAQWGECVAEGACNGAAPEATGGDNGWGKGKHPVIEVSWHHAKTYTAWLSEKTGYKYRLLTEAEWEYAARAKSQTNFSWGEKVDRAKANCNGCGSKWDNHQTAEVGEFPPNDFGIYDMHGNVAEWVEDCWEDSYESLPSDGSARTKDKCLLRVVRGGAWNLRPMYLRSAARDCYHPGDQLNTVGFRVARTISTEND</sequence>
<dbReference type="Pfam" id="PF03781">
    <property type="entry name" value="FGE-sulfatase"/>
    <property type="match status" value="1"/>
</dbReference>
<dbReference type="SUPFAM" id="SSF56436">
    <property type="entry name" value="C-type lectin-like"/>
    <property type="match status" value="1"/>
</dbReference>
<dbReference type="InterPro" id="IPR051043">
    <property type="entry name" value="Sulfatase_Mod_Factor_Kinase"/>
</dbReference>
<dbReference type="GO" id="GO:0120147">
    <property type="term" value="F:formylglycine-generating oxidase activity"/>
    <property type="evidence" value="ECO:0007669"/>
    <property type="project" value="TreeGrafter"/>
</dbReference>
<evidence type="ECO:0000259" key="1">
    <source>
        <dbReference type="Pfam" id="PF03781"/>
    </source>
</evidence>
<dbReference type="InterPro" id="IPR016187">
    <property type="entry name" value="CTDL_fold"/>
</dbReference>
<dbReference type="AlphaFoldDB" id="A0A0D6JGA2"/>
<feature type="domain" description="Sulfatase-modifying factor enzyme-like" evidence="1">
    <location>
        <begin position="84"/>
        <end position="327"/>
    </location>
</feature>
<dbReference type="Proteomes" id="UP000033187">
    <property type="component" value="Chromosome 1"/>
</dbReference>
<name>A0A0D6JGA2_9HYPH</name>
<evidence type="ECO:0000313" key="2">
    <source>
        <dbReference type="EMBL" id="CPR19318.1"/>
    </source>
</evidence>
<dbReference type="EMBL" id="LN829119">
    <property type="protein sequence ID" value="CPR19318.1"/>
    <property type="molecule type" value="Genomic_DNA"/>
</dbReference>
<dbReference type="InterPro" id="IPR042095">
    <property type="entry name" value="SUMF_sf"/>
</dbReference>
<dbReference type="InterPro" id="IPR005532">
    <property type="entry name" value="SUMF_dom"/>
</dbReference>
<dbReference type="PANTHER" id="PTHR23150">
    <property type="entry name" value="SULFATASE MODIFYING FACTOR 1, 2"/>
    <property type="match status" value="1"/>
</dbReference>
<keyword evidence="3" id="KW-1185">Reference proteome</keyword>
<dbReference type="KEGG" id="fil:BN1229_v1_2108"/>
<protein>
    <recommendedName>
        <fullName evidence="1">Sulfatase-modifying factor enzyme-like domain-containing protein</fullName>
    </recommendedName>
</protein>
<dbReference type="PANTHER" id="PTHR23150:SF35">
    <property type="entry name" value="BLL6746 PROTEIN"/>
    <property type="match status" value="1"/>
</dbReference>
<reference evidence="3" key="1">
    <citation type="submission" date="2015-02" db="EMBL/GenBank/DDBJ databases">
        <authorList>
            <person name="Chooi Y.-H."/>
        </authorList>
    </citation>
    <scope>NUCLEOTIDE SEQUENCE [LARGE SCALE GENOMIC DNA]</scope>
    <source>
        <strain evidence="3">strain Y</strain>
    </source>
</reference>
<proteinExistence type="predicted"/>
<organism evidence="2 3">
    <name type="scientific">Candidatus Filomicrobium marinum</name>
    <dbReference type="NCBI Taxonomy" id="1608628"/>
    <lineage>
        <taxon>Bacteria</taxon>
        <taxon>Pseudomonadati</taxon>
        <taxon>Pseudomonadota</taxon>
        <taxon>Alphaproteobacteria</taxon>
        <taxon>Hyphomicrobiales</taxon>
        <taxon>Hyphomicrobiaceae</taxon>
        <taxon>Filomicrobium</taxon>
    </lineage>
</organism>
<evidence type="ECO:0000313" key="3">
    <source>
        <dbReference type="Proteomes" id="UP000033187"/>
    </source>
</evidence>
<gene>
    <name evidence="2" type="ORF">YBN1229_v1_2108</name>
</gene>
<dbReference type="Gene3D" id="3.90.1580.10">
    <property type="entry name" value="paralog of FGE (formylglycine-generating enzyme)"/>
    <property type="match status" value="1"/>
</dbReference>
<dbReference type="KEGG" id="fiy:BN1229_v1_2108"/>